<dbReference type="Proteomes" id="UP000001410">
    <property type="component" value="Chromosome"/>
</dbReference>
<evidence type="ECO:0000313" key="2">
    <source>
        <dbReference type="Proteomes" id="UP000001410"/>
    </source>
</evidence>
<reference evidence="1 2" key="1">
    <citation type="journal article" date="2002" name="Proc. Natl. Acad. Sci. U.S.A.">
        <title>Extensive mosaic structure revealed by the complete genome sequence of uropathogenic Escherichia coli.</title>
        <authorList>
            <person name="Welch R.A."/>
            <person name="Burland V."/>
            <person name="Plunkett G.III."/>
            <person name="Redford P."/>
            <person name="Roesch P."/>
            <person name="Rasko D."/>
            <person name="Buckles E.L."/>
            <person name="Liou S.R."/>
            <person name="Boutin A."/>
            <person name="Hackett J."/>
            <person name="Stroud D."/>
            <person name="Mayhew G.F."/>
            <person name="Rose D.J."/>
            <person name="Zhou S."/>
            <person name="Schwartz D.C."/>
            <person name="Perna N.T."/>
            <person name="Mobley H.L."/>
            <person name="Donnenberg M.S."/>
            <person name="Blattner F.R."/>
        </authorList>
    </citation>
    <scope>NUCLEOTIDE SEQUENCE [LARGE SCALE GENOMIC DNA]</scope>
    <source>
        <strain evidence="2">CFT073 / ATCC 700928 / UPEC</strain>
    </source>
</reference>
<accession>A0A0H2VB47</accession>
<dbReference type="AlphaFoldDB" id="A0A0H2VB47"/>
<keyword evidence="2" id="KW-1185">Reference proteome</keyword>
<dbReference type="HOGENOM" id="CLU_212020_0_0_6"/>
<sequence>MLFTIMRSLYLKSRFLSDLKSINALNYLQVPSIDWSDSGYIQHFINVIEKMPTTNK</sequence>
<dbReference type="KEGG" id="ecc:c2648"/>
<name>A0A0H2VB47_ECOL6</name>
<organism evidence="1 2">
    <name type="scientific">Escherichia coli O6:H1 (strain CFT073 / ATCC 700928 / UPEC)</name>
    <dbReference type="NCBI Taxonomy" id="199310"/>
    <lineage>
        <taxon>Bacteria</taxon>
        <taxon>Pseudomonadati</taxon>
        <taxon>Pseudomonadota</taxon>
        <taxon>Gammaproteobacteria</taxon>
        <taxon>Enterobacterales</taxon>
        <taxon>Enterobacteriaceae</taxon>
        <taxon>Escherichia</taxon>
    </lineage>
</organism>
<dbReference type="STRING" id="199310.c2648"/>
<dbReference type="EMBL" id="AE014075">
    <property type="protein sequence ID" value="AAN81104.1"/>
    <property type="molecule type" value="Genomic_DNA"/>
</dbReference>
<gene>
    <name evidence="1" type="ordered locus">c2648</name>
</gene>
<proteinExistence type="predicted"/>
<evidence type="ECO:0000313" key="1">
    <source>
        <dbReference type="EMBL" id="AAN81104.1"/>
    </source>
</evidence>
<protein>
    <submittedName>
        <fullName evidence="1">Uncharacterized protein</fullName>
    </submittedName>
</protein>